<sequence length="93" mass="9440">MRILVLALLMIVLGAFTLPLSALFLDGSDTGENLIIPVALVVSCVIGAVLAVPVLEPDMPAGKRALIGVGLGVLGLVVGVVVFFLLLNGFDGA</sequence>
<dbReference type="Proteomes" id="UP000530424">
    <property type="component" value="Unassembled WGS sequence"/>
</dbReference>
<evidence type="ECO:0000313" key="2">
    <source>
        <dbReference type="EMBL" id="NYJ03134.1"/>
    </source>
</evidence>
<dbReference type="EMBL" id="JACCFP010000001">
    <property type="protein sequence ID" value="NYJ03134.1"/>
    <property type="molecule type" value="Genomic_DNA"/>
</dbReference>
<feature type="transmembrane region" description="Helical" evidence="1">
    <location>
        <begin position="66"/>
        <end position="87"/>
    </location>
</feature>
<accession>A0A853C6I5</accession>
<dbReference type="RefSeq" id="WP_179669417.1">
    <property type="nucleotide sequence ID" value="NZ_JACCFP010000001.1"/>
</dbReference>
<keyword evidence="1" id="KW-0812">Transmembrane</keyword>
<dbReference type="AlphaFoldDB" id="A0A853C6I5"/>
<organism evidence="2 3">
    <name type="scientific">Nocardioides thalensis</name>
    <dbReference type="NCBI Taxonomy" id="1914755"/>
    <lineage>
        <taxon>Bacteria</taxon>
        <taxon>Bacillati</taxon>
        <taxon>Actinomycetota</taxon>
        <taxon>Actinomycetes</taxon>
        <taxon>Propionibacteriales</taxon>
        <taxon>Nocardioidaceae</taxon>
        <taxon>Nocardioides</taxon>
    </lineage>
</organism>
<keyword evidence="1" id="KW-1133">Transmembrane helix</keyword>
<reference evidence="2 3" key="1">
    <citation type="submission" date="2020-07" db="EMBL/GenBank/DDBJ databases">
        <title>Sequencing the genomes of 1000 actinobacteria strains.</title>
        <authorList>
            <person name="Klenk H.-P."/>
        </authorList>
    </citation>
    <scope>NUCLEOTIDE SEQUENCE [LARGE SCALE GENOMIC DNA]</scope>
    <source>
        <strain evidence="2 3">DSM 103833</strain>
    </source>
</reference>
<comment type="caution">
    <text evidence="2">The sequence shown here is derived from an EMBL/GenBank/DDBJ whole genome shotgun (WGS) entry which is preliminary data.</text>
</comment>
<evidence type="ECO:0000256" key="1">
    <source>
        <dbReference type="SAM" id="Phobius"/>
    </source>
</evidence>
<evidence type="ECO:0000313" key="3">
    <source>
        <dbReference type="Proteomes" id="UP000530424"/>
    </source>
</evidence>
<feature type="transmembrane region" description="Helical" evidence="1">
    <location>
        <begin position="34"/>
        <end position="54"/>
    </location>
</feature>
<keyword evidence="3" id="KW-1185">Reference proteome</keyword>
<protein>
    <submittedName>
        <fullName evidence="2">Uncharacterized protein</fullName>
    </submittedName>
</protein>
<gene>
    <name evidence="2" type="ORF">HNR19_003832</name>
</gene>
<proteinExistence type="predicted"/>
<keyword evidence="1" id="KW-0472">Membrane</keyword>
<name>A0A853C6I5_9ACTN</name>